<evidence type="ECO:0008006" key="4">
    <source>
        <dbReference type="Google" id="ProtNLM"/>
    </source>
</evidence>
<keyword evidence="1" id="KW-0472">Membrane</keyword>
<evidence type="ECO:0000256" key="1">
    <source>
        <dbReference type="SAM" id="Phobius"/>
    </source>
</evidence>
<sequence length="91" mass="10598">MPGYVKPEMFVFLVIALFGVAGGWMAANRGRNFIGWCLLCAMFPIFLLVIYFNKPLREVEGKFKLCPKCGEFIKWREPVCKYCRTEQPPRE</sequence>
<dbReference type="Proteomes" id="UP000006695">
    <property type="component" value="Chromosome"/>
</dbReference>
<evidence type="ECO:0000313" key="3">
    <source>
        <dbReference type="Proteomes" id="UP000006695"/>
    </source>
</evidence>
<protein>
    <recommendedName>
        <fullName evidence="4">Zinc ribbon domain-containing protein</fullName>
    </recommendedName>
</protein>
<reference evidence="2 3" key="1">
    <citation type="submission" date="2007-05" db="EMBL/GenBank/DDBJ databases">
        <title>Complete sequence of Geobacter uraniireducens Rf4.</title>
        <authorList>
            <consortium name="US DOE Joint Genome Institute"/>
            <person name="Copeland A."/>
            <person name="Lucas S."/>
            <person name="Lapidus A."/>
            <person name="Barry K."/>
            <person name="Detter J.C."/>
            <person name="Glavina del Rio T."/>
            <person name="Hammon N."/>
            <person name="Israni S."/>
            <person name="Dalin E."/>
            <person name="Tice H."/>
            <person name="Pitluck S."/>
            <person name="Chertkov O."/>
            <person name="Brettin T."/>
            <person name="Bruce D."/>
            <person name="Han C."/>
            <person name="Schmutz J."/>
            <person name="Larimer F."/>
            <person name="Land M."/>
            <person name="Hauser L."/>
            <person name="Kyrpides N."/>
            <person name="Mikhailova N."/>
            <person name="Shelobolina E."/>
            <person name="Aklujkar M."/>
            <person name="Lovley D."/>
            <person name="Richardson P."/>
        </authorList>
    </citation>
    <scope>NUCLEOTIDE SEQUENCE [LARGE SCALE GENOMIC DNA]</scope>
    <source>
        <strain evidence="2 3">Rf4</strain>
    </source>
</reference>
<dbReference type="OrthoDB" id="5397355at2"/>
<dbReference type="STRING" id="351605.Gura_1662"/>
<keyword evidence="1" id="KW-0812">Transmembrane</keyword>
<keyword evidence="1" id="KW-1133">Transmembrane helix</keyword>
<keyword evidence="3" id="KW-1185">Reference proteome</keyword>
<dbReference type="KEGG" id="gur:Gura_1662"/>
<feature type="transmembrane region" description="Helical" evidence="1">
    <location>
        <begin position="33"/>
        <end position="52"/>
    </location>
</feature>
<feature type="transmembrane region" description="Helical" evidence="1">
    <location>
        <begin position="9"/>
        <end position="27"/>
    </location>
</feature>
<evidence type="ECO:0000313" key="2">
    <source>
        <dbReference type="EMBL" id="ABQ25857.1"/>
    </source>
</evidence>
<dbReference type="HOGENOM" id="CLU_2422749_0_0_7"/>
<dbReference type="AlphaFoldDB" id="A5GEK2"/>
<proteinExistence type="predicted"/>
<dbReference type="RefSeq" id="WP_011938564.1">
    <property type="nucleotide sequence ID" value="NC_009483.1"/>
</dbReference>
<organism evidence="2 3">
    <name type="scientific">Geotalea uraniireducens (strain Rf4)</name>
    <name type="common">Geobacter uraniireducens</name>
    <dbReference type="NCBI Taxonomy" id="351605"/>
    <lineage>
        <taxon>Bacteria</taxon>
        <taxon>Pseudomonadati</taxon>
        <taxon>Thermodesulfobacteriota</taxon>
        <taxon>Desulfuromonadia</taxon>
        <taxon>Geobacterales</taxon>
        <taxon>Geobacteraceae</taxon>
        <taxon>Geotalea</taxon>
    </lineage>
</organism>
<name>A5GEK2_GEOUR</name>
<accession>A5GEK2</accession>
<dbReference type="EMBL" id="CP000698">
    <property type="protein sequence ID" value="ABQ25857.1"/>
    <property type="molecule type" value="Genomic_DNA"/>
</dbReference>
<gene>
    <name evidence="2" type="ordered locus">Gura_1662</name>
</gene>